<dbReference type="GO" id="GO:0005085">
    <property type="term" value="F:guanyl-nucleotide exchange factor activity"/>
    <property type="evidence" value="ECO:0007669"/>
    <property type="project" value="UniProtKB-KW"/>
</dbReference>
<keyword evidence="2 3" id="KW-0344">Guanine-nucleotide releasing factor</keyword>
<gene>
    <name evidence="11" type="ORF">A4X13_0g2489</name>
</gene>
<evidence type="ECO:0000256" key="4">
    <source>
        <dbReference type="PROSITE-ProRule" id="PRU00192"/>
    </source>
</evidence>
<sequence length="2011" mass="213655">MNASSQPLMAAASHHYQQQQQQQQQQLHAQGIHEEEQDELQTFYVRALYDYDPKDKILLSFRRGDLIEVLSRLESGWWDGLLGENIRGWFPSNYVEMISDAEAEEELKLQAIYEEDGLTADSVTPLYGNQAATNGRSAFGYHQQQQQQQQQQQYQQQQQQQQQQQYQQQQQQQQQQQYQQQQQQQLQQQQQYQYQQQHHQQQLQQANRPRYSDQQYQQQPQQMLHQQQGYRQNPPSSLTDRDRARSSSSASASSKSQRLLSRSNSSAASTFPTDLSSPASASFAAAGAIGKQASHASSSSSGSTTMDASDRTRGYSHSNPPPPSHIAVTSTLSNNQAGGRPRAATGLPSAGPTRSAGAPLAPSGLGMGGPGTGGEGTSNSRPSESDFWVPRVTERGEFIYYNTQTGAESYDLPERPEAADVLSSEEYTTASSRGHGNPPSSAPAYRNEANRSTPVAGMPAPLSSLPATAPGPQQQQELDEDNRRFPSASKVQNQSSDSVLSTSSSALAMLAGAASEEGAVWKPRFTDDGQIYVVNLETGETRWPHAGMGGGGSGGNAAGADSAKGGAITLANIAQAFELASNPEQIAAAAEKQYNAAQNPRGIGSSAGMPASSTGRGQGAGTNGFRGLKPDQAAGASSGGSGTPSNLSSAPVSAAAASAGGANSNAAAGNNEVDEGSIERYLRDRYERARHTASATGVRSSRAALLDGAAGAKVEDGAPISMVQDEASALALQRRMEPALTDSMEALREHALETIDQLAIAVLPNEYASHQRVQARGRPGAANTDTQIQSLLSHLIHAVRELLLASGTLEASSADLASLAELSAISGAGAVSARVLRAGSGDGKAAQSSVGAVVTPQSQQGGQGQGASPSRPTNVSSCFSEIPASLSEAMATLHNNNKAGFSASTSRSVRDIVALTASQAAIGTPPQELREVAKKACSTLSKVVFSARAISDELSHVQSSLRSGSSGSMTPTMGSTSAGGRSASISAGSGPGSTSGSETAQVRAEREHSLRQRVREQAIELAQTIAYLSDECEKARTGAGSGTESWVRCVYPVLRSGVGTAGIGPDNFSGGMAAGWRGSGFSLPSALDTAALRAEAMGNYNNPFDLTKDAQIALASGKLAMRRRPAHALSGALWRERIEPHVVDLRALLQAFNRSMRPETVSLAPSTENQEDDELETDEEEGEDADGMTATGESENDFPSSSSTVPERGGAASASGQKRVKQANDTFQRARELLLRIGNVQTLIEDVDLASALDVDSCSESVSADASAKELSRRVRESLTHFLWHKQDLQDLGCTFMMDLQDGVPVPTVLQTTGGLLNCVEAIADTLNELVELAEQQASGTNTHIGSRARVYGARDIAPPPTASQVMSDAAASAGPGAAKAAEAIAVGMGVARPGTASGASGATSLLDENQVNDGSGGASGASGAGTGPGPGENNDETEVMDDDAGVMYLGPGIAVPDGPPAQVRNRADSSARGASPALSGSTLVAGRNRAGSVTNRSVTTVNTISMSDRPGSASNVTLAGGAGGQNSGAAGGQGSGGGDDDGDHSGGKGLKGKDSASGTGGVHAPIVEEAPWFLEPDYAPGDIVMTPEGQVKGATLSALMERLTTHQQFDSAFNTTFLMTHRSFTTTKEFLERLIARYRISPPVGLTPSEHEVWVSKKQRPIQMRVFNVLKLWLEQHFYEGEDEDFLPHLKEFARTEAANAKANDAQMIYAPVMALIRILDRRDGAGEQAVRTLVHATSAPAPIIPKSVKKVKLLSIDPLEMARQLTLVESQRYRQIKAAECLGKAWTAPEAEVNAKGIKSMIALSNDLTGWVMESILAQTDLKTRSSYIKQFILIAERCRGLNNFSTMTAIISALNSAPIHRMKRTWDAVNQRTVALLDSLMRTMSSTKNFAYYRDLLHKLNPPCVPFLGVWLTDLTFIEDGNPDRLKTDNRLINFNKRQKTAEVIREIMIYQSTQYNLTPVPLIQQYLEAVLVPSQTQDLMFDQSEKLEPKEREDERIARLLQESGFL</sequence>
<comment type="caution">
    <text evidence="11">The sequence shown here is derived from an EMBL/GenBank/DDBJ whole genome shotgun (WGS) entry which is preliminary data.</text>
</comment>
<dbReference type="GO" id="GO:0007265">
    <property type="term" value="P:Ras protein signal transduction"/>
    <property type="evidence" value="ECO:0007669"/>
    <property type="project" value="TreeGrafter"/>
</dbReference>
<evidence type="ECO:0000256" key="3">
    <source>
        <dbReference type="PROSITE-ProRule" id="PRU00168"/>
    </source>
</evidence>
<feature type="region of interest" description="Disordered" evidence="6">
    <location>
        <begin position="1"/>
        <end position="33"/>
    </location>
</feature>
<dbReference type="EMBL" id="LWDF02000120">
    <property type="protein sequence ID" value="KAE8257234.1"/>
    <property type="molecule type" value="Genomic_DNA"/>
</dbReference>
<feature type="domain" description="N-terminal Ras-GEF" evidence="10">
    <location>
        <begin position="1588"/>
        <end position="1722"/>
    </location>
</feature>
<dbReference type="PROSITE" id="PS50009">
    <property type="entry name" value="RASGEF_CAT"/>
    <property type="match status" value="1"/>
</dbReference>
<feature type="compositionally biased region" description="Polar residues" evidence="6">
    <location>
        <begin position="867"/>
        <end position="878"/>
    </location>
</feature>
<feature type="region of interest" description="Disordered" evidence="6">
    <location>
        <begin position="846"/>
        <end position="878"/>
    </location>
</feature>
<evidence type="ECO:0000259" key="7">
    <source>
        <dbReference type="PROSITE" id="PS50002"/>
    </source>
</evidence>
<feature type="coiled-coil region" evidence="5">
    <location>
        <begin position="144"/>
        <end position="191"/>
    </location>
</feature>
<dbReference type="InterPro" id="IPR036964">
    <property type="entry name" value="RASGEF_cat_dom_sf"/>
</dbReference>
<evidence type="ECO:0000313" key="11">
    <source>
        <dbReference type="EMBL" id="KAE8257234.1"/>
    </source>
</evidence>
<dbReference type="InterPro" id="IPR001895">
    <property type="entry name" value="RASGEF_cat_dom"/>
</dbReference>
<protein>
    <recommendedName>
        <fullName evidence="13">Guanyl nucleotide exchange factor Sql2</fullName>
    </recommendedName>
</protein>
<feature type="region of interest" description="Disordered" evidence="6">
    <location>
        <begin position="959"/>
        <end position="1002"/>
    </location>
</feature>
<feature type="compositionally biased region" description="Low complexity" evidence="6">
    <location>
        <begin position="355"/>
        <end position="364"/>
    </location>
</feature>
<dbReference type="SMART" id="SM00229">
    <property type="entry name" value="RasGEFN"/>
    <property type="match status" value="1"/>
</dbReference>
<feature type="compositionally biased region" description="Acidic residues" evidence="6">
    <location>
        <begin position="1434"/>
        <end position="1445"/>
    </location>
</feature>
<dbReference type="Pfam" id="PF00617">
    <property type="entry name" value="RasGEF"/>
    <property type="match status" value="1"/>
</dbReference>
<evidence type="ECO:0008006" key="13">
    <source>
        <dbReference type="Google" id="ProtNLM"/>
    </source>
</evidence>
<dbReference type="Pfam" id="PF00018">
    <property type="entry name" value="SH3_1"/>
    <property type="match status" value="1"/>
</dbReference>
<dbReference type="GO" id="GO:0005886">
    <property type="term" value="C:plasma membrane"/>
    <property type="evidence" value="ECO:0007669"/>
    <property type="project" value="TreeGrafter"/>
</dbReference>
<evidence type="ECO:0000256" key="6">
    <source>
        <dbReference type="SAM" id="MobiDB-lite"/>
    </source>
</evidence>
<dbReference type="InterPro" id="IPR023578">
    <property type="entry name" value="Ras_GEF_dom_sf"/>
</dbReference>
<reference evidence="11" key="2">
    <citation type="journal article" date="2019" name="IMA Fungus">
        <title>Genome sequencing and comparison of five Tilletia species to identify candidate genes for the detection of regulated species infecting wheat.</title>
        <authorList>
            <person name="Nguyen H.D.T."/>
            <person name="Sultana T."/>
            <person name="Kesanakurti P."/>
            <person name="Hambleton S."/>
        </authorList>
    </citation>
    <scope>NUCLEOTIDE SEQUENCE</scope>
    <source>
        <strain evidence="11">DAOMC 236416</strain>
    </source>
</reference>
<evidence type="ECO:0000259" key="9">
    <source>
        <dbReference type="PROSITE" id="PS50020"/>
    </source>
</evidence>
<dbReference type="InterPro" id="IPR001452">
    <property type="entry name" value="SH3_domain"/>
</dbReference>
<dbReference type="Gene3D" id="1.20.870.10">
    <property type="entry name" value="Son of sevenless (SoS) protein Chain: S domain 1"/>
    <property type="match status" value="1"/>
</dbReference>
<feature type="domain" description="WW" evidence="9">
    <location>
        <begin position="521"/>
        <end position="548"/>
    </location>
</feature>
<dbReference type="Gene3D" id="2.30.30.40">
    <property type="entry name" value="SH3 Domains"/>
    <property type="match status" value="1"/>
</dbReference>
<feature type="compositionally biased region" description="Acidic residues" evidence="6">
    <location>
        <begin position="1169"/>
        <end position="1186"/>
    </location>
</feature>
<dbReference type="CDD" id="cd00155">
    <property type="entry name" value="RasGEF"/>
    <property type="match status" value="1"/>
</dbReference>
<dbReference type="PANTHER" id="PTHR23113:SF368">
    <property type="entry name" value="CELL DIVISION CONTROL PROTEIN 25"/>
    <property type="match status" value="1"/>
</dbReference>
<feature type="compositionally biased region" description="Polar residues" evidence="6">
    <location>
        <begin position="1398"/>
        <end position="1414"/>
    </location>
</feature>
<proteinExistence type="predicted"/>
<feature type="compositionally biased region" description="Polar residues" evidence="6">
    <location>
        <begin position="1191"/>
        <end position="1205"/>
    </location>
</feature>
<feature type="compositionally biased region" description="Polar residues" evidence="6">
    <location>
        <begin position="425"/>
        <end position="434"/>
    </location>
</feature>
<feature type="compositionally biased region" description="Low complexity" evidence="6">
    <location>
        <begin position="17"/>
        <end position="26"/>
    </location>
</feature>
<dbReference type="PROSITE" id="PS01159">
    <property type="entry name" value="WW_DOMAIN_1"/>
    <property type="match status" value="1"/>
</dbReference>
<feature type="compositionally biased region" description="Polar residues" evidence="6">
    <location>
        <begin position="846"/>
        <end position="858"/>
    </location>
</feature>
<dbReference type="PROSITE" id="PS00720">
    <property type="entry name" value="RASGEF"/>
    <property type="match status" value="1"/>
</dbReference>
<dbReference type="PROSITE" id="PS50020">
    <property type="entry name" value="WW_DOMAIN_2"/>
    <property type="match status" value="1"/>
</dbReference>
<dbReference type="SUPFAM" id="SSF48366">
    <property type="entry name" value="Ras GEF"/>
    <property type="match status" value="1"/>
</dbReference>
<feature type="compositionally biased region" description="Low complexity" evidence="6">
    <location>
        <begin position="246"/>
        <end position="269"/>
    </location>
</feature>
<feature type="region of interest" description="Disordered" evidence="6">
    <location>
        <begin position="1396"/>
        <end position="1563"/>
    </location>
</feature>
<keyword evidence="5" id="KW-0175">Coiled coil</keyword>
<dbReference type="InterPro" id="IPR008937">
    <property type="entry name" value="Ras-like_GEF"/>
</dbReference>
<feature type="compositionally biased region" description="Low complexity" evidence="6">
    <location>
        <begin position="1493"/>
        <end position="1504"/>
    </location>
</feature>
<feature type="compositionally biased region" description="Low complexity" evidence="6">
    <location>
        <begin position="214"/>
        <end position="228"/>
    </location>
</feature>
<dbReference type="InterPro" id="IPR001202">
    <property type="entry name" value="WW_dom"/>
</dbReference>
<evidence type="ECO:0000256" key="1">
    <source>
        <dbReference type="ARBA" id="ARBA00022443"/>
    </source>
</evidence>
<dbReference type="SUPFAM" id="SSF50044">
    <property type="entry name" value="SH3-domain"/>
    <property type="match status" value="1"/>
</dbReference>
<keyword evidence="1 4" id="KW-0728">SH3 domain</keyword>
<dbReference type="CDD" id="cd11883">
    <property type="entry name" value="SH3_Sdc25"/>
    <property type="match status" value="1"/>
</dbReference>
<dbReference type="SMART" id="SM00147">
    <property type="entry name" value="RasGEF"/>
    <property type="match status" value="1"/>
</dbReference>
<dbReference type="SMART" id="SM00326">
    <property type="entry name" value="SH3"/>
    <property type="match status" value="1"/>
</dbReference>
<name>A0A8T8TA15_9BASI</name>
<evidence type="ECO:0000259" key="8">
    <source>
        <dbReference type="PROSITE" id="PS50009"/>
    </source>
</evidence>
<dbReference type="PROSITE" id="PS50002">
    <property type="entry name" value="SH3"/>
    <property type="match status" value="1"/>
</dbReference>
<evidence type="ECO:0000256" key="5">
    <source>
        <dbReference type="SAM" id="Coils"/>
    </source>
</evidence>
<organism evidence="11 12">
    <name type="scientific">Tilletia indica</name>
    <dbReference type="NCBI Taxonomy" id="43049"/>
    <lineage>
        <taxon>Eukaryota</taxon>
        <taxon>Fungi</taxon>
        <taxon>Dikarya</taxon>
        <taxon>Basidiomycota</taxon>
        <taxon>Ustilaginomycotina</taxon>
        <taxon>Exobasidiomycetes</taxon>
        <taxon>Tilletiales</taxon>
        <taxon>Tilletiaceae</taxon>
        <taxon>Tilletia</taxon>
    </lineage>
</organism>
<evidence type="ECO:0000313" key="12">
    <source>
        <dbReference type="Proteomes" id="UP000077521"/>
    </source>
</evidence>
<feature type="compositionally biased region" description="Low complexity" evidence="6">
    <location>
        <begin position="459"/>
        <end position="472"/>
    </location>
</feature>
<accession>A0A8T8TA15</accession>
<dbReference type="PROSITE" id="PS50212">
    <property type="entry name" value="RASGEF_NTER"/>
    <property type="match status" value="1"/>
</dbReference>
<dbReference type="PRINTS" id="PR00452">
    <property type="entry name" value="SH3DOMAIN"/>
</dbReference>
<feature type="compositionally biased region" description="Gly residues" evidence="6">
    <location>
        <begin position="1415"/>
        <end position="1431"/>
    </location>
</feature>
<dbReference type="Gene3D" id="1.10.840.10">
    <property type="entry name" value="Ras guanine-nucleotide exchange factors catalytic domain"/>
    <property type="match status" value="1"/>
</dbReference>
<dbReference type="CDD" id="cd00201">
    <property type="entry name" value="WW"/>
    <property type="match status" value="1"/>
</dbReference>
<feature type="compositionally biased region" description="Basic and acidic residues" evidence="6">
    <location>
        <begin position="1544"/>
        <end position="1555"/>
    </location>
</feature>
<feature type="region of interest" description="Disordered" evidence="6">
    <location>
        <begin position="1159"/>
        <end position="1223"/>
    </location>
</feature>
<reference evidence="11" key="1">
    <citation type="submission" date="2016-04" db="EMBL/GenBank/DDBJ databases">
        <authorList>
            <person name="Nguyen H.D."/>
            <person name="Samba Siva P."/>
            <person name="Cullis J."/>
            <person name="Levesque C.A."/>
            <person name="Hambleton S."/>
        </authorList>
    </citation>
    <scope>NUCLEOTIDE SEQUENCE</scope>
    <source>
        <strain evidence="11">DAOMC 236416</strain>
    </source>
</reference>
<dbReference type="InterPro" id="IPR019804">
    <property type="entry name" value="Ras_G-nucl-exch_fac_CS"/>
</dbReference>
<feature type="region of interest" description="Disordered" evidence="6">
    <location>
        <begin position="599"/>
        <end position="650"/>
    </location>
</feature>
<feature type="domain" description="Ras-GEF" evidence="8">
    <location>
        <begin position="1759"/>
        <end position="1994"/>
    </location>
</feature>
<feature type="compositionally biased region" description="Gly residues" evidence="6">
    <location>
        <begin position="365"/>
        <end position="376"/>
    </location>
</feature>
<feature type="region of interest" description="Disordered" evidence="6">
    <location>
        <begin position="422"/>
        <end position="499"/>
    </location>
</feature>
<dbReference type="PANTHER" id="PTHR23113">
    <property type="entry name" value="GUANINE NUCLEOTIDE EXCHANGE FACTOR"/>
    <property type="match status" value="1"/>
</dbReference>
<dbReference type="Proteomes" id="UP000077521">
    <property type="component" value="Unassembled WGS sequence"/>
</dbReference>
<dbReference type="Pfam" id="PF00618">
    <property type="entry name" value="RasGEF_N"/>
    <property type="match status" value="1"/>
</dbReference>
<feature type="compositionally biased region" description="Low complexity" evidence="6">
    <location>
        <begin position="292"/>
        <end position="307"/>
    </location>
</feature>
<dbReference type="InterPro" id="IPR036028">
    <property type="entry name" value="SH3-like_dom_sf"/>
</dbReference>
<evidence type="ECO:0000259" key="10">
    <source>
        <dbReference type="PROSITE" id="PS50212"/>
    </source>
</evidence>
<feature type="compositionally biased region" description="Low complexity" evidence="6">
    <location>
        <begin position="959"/>
        <end position="1000"/>
    </location>
</feature>
<feature type="region of interest" description="Disordered" evidence="6">
    <location>
        <begin position="199"/>
        <end position="278"/>
    </location>
</feature>
<evidence type="ECO:0000256" key="2">
    <source>
        <dbReference type="ARBA" id="ARBA00022658"/>
    </source>
</evidence>
<dbReference type="InterPro" id="IPR000651">
    <property type="entry name" value="Ras-like_Gua-exchang_fac_N"/>
</dbReference>
<keyword evidence="12" id="KW-1185">Reference proteome</keyword>
<feature type="domain" description="SH3" evidence="7">
    <location>
        <begin position="40"/>
        <end position="100"/>
    </location>
</feature>
<feature type="region of interest" description="Disordered" evidence="6">
    <location>
        <begin position="292"/>
        <end position="386"/>
    </location>
</feature>
<feature type="compositionally biased region" description="Polar residues" evidence="6">
    <location>
        <begin position="327"/>
        <end position="337"/>
    </location>
</feature>
<dbReference type="CDD" id="cd06224">
    <property type="entry name" value="REM"/>
    <property type="match status" value="1"/>
</dbReference>
<feature type="compositionally biased region" description="Gly residues" evidence="6">
    <location>
        <begin position="1521"/>
        <end position="1538"/>
    </location>
</feature>